<reference evidence="4" key="2">
    <citation type="submission" date="2025-08" db="UniProtKB">
        <authorList>
            <consortium name="RefSeq"/>
        </authorList>
    </citation>
    <scope>IDENTIFICATION</scope>
    <source>
        <tissue evidence="4">Etiolated seedlings</tissue>
    </source>
</reference>
<evidence type="ECO:0000256" key="1">
    <source>
        <dbReference type="SAM" id="MobiDB-lite"/>
    </source>
</evidence>
<keyword evidence="3" id="KW-1185">Reference proteome</keyword>
<dbReference type="AlphaFoldDB" id="A0A1S2XST8"/>
<dbReference type="PANTHER" id="PTHR34272">
    <property type="entry name" value="EXPRESSED PROTEIN"/>
    <property type="match status" value="1"/>
</dbReference>
<name>A0A1S2XST8_CICAR</name>
<reference evidence="3" key="1">
    <citation type="journal article" date="2013" name="Nat. Biotechnol.">
        <title>Draft genome sequence of chickpea (Cicer arietinum) provides a resource for trait improvement.</title>
        <authorList>
            <person name="Varshney R.K."/>
            <person name="Song C."/>
            <person name="Saxena R.K."/>
            <person name="Azam S."/>
            <person name="Yu S."/>
            <person name="Sharpe A.G."/>
            <person name="Cannon S."/>
            <person name="Baek J."/>
            <person name="Rosen B.D."/>
            <person name="Tar'an B."/>
            <person name="Millan T."/>
            <person name="Zhang X."/>
            <person name="Ramsay L.D."/>
            <person name="Iwata A."/>
            <person name="Wang Y."/>
            <person name="Nelson W."/>
            <person name="Farmer A.D."/>
            <person name="Gaur P.M."/>
            <person name="Soderlund C."/>
            <person name="Penmetsa R.V."/>
            <person name="Xu C."/>
            <person name="Bharti A.K."/>
            <person name="He W."/>
            <person name="Winter P."/>
            <person name="Zhao S."/>
            <person name="Hane J.K."/>
            <person name="Carrasquilla-Garcia N."/>
            <person name="Condie J.A."/>
            <person name="Upadhyaya H.D."/>
            <person name="Luo M.C."/>
            <person name="Thudi M."/>
            <person name="Gowda C.L."/>
            <person name="Singh N.P."/>
            <person name="Lichtenzveig J."/>
            <person name="Gali K.K."/>
            <person name="Rubio J."/>
            <person name="Nadarajan N."/>
            <person name="Dolezel J."/>
            <person name="Bansal K.C."/>
            <person name="Xu X."/>
            <person name="Edwards D."/>
            <person name="Zhang G."/>
            <person name="Kahl G."/>
            <person name="Gil J."/>
            <person name="Singh K.B."/>
            <person name="Datta S.K."/>
            <person name="Jackson S.A."/>
            <person name="Wang J."/>
            <person name="Cook D.R."/>
        </authorList>
    </citation>
    <scope>NUCLEOTIDE SEQUENCE [LARGE SCALE GENOMIC DNA]</scope>
    <source>
        <strain evidence="3">cv. CDC Frontier</strain>
    </source>
</reference>
<gene>
    <name evidence="4" type="primary">LOC101505754</name>
</gene>
<feature type="domain" description="DUF7086" evidence="2">
    <location>
        <begin position="183"/>
        <end position="303"/>
    </location>
</feature>
<dbReference type="eggNOG" id="ENOG502RK6X">
    <property type="taxonomic scope" value="Eukaryota"/>
</dbReference>
<accession>A0A1S2XST8</accession>
<evidence type="ECO:0000313" key="4">
    <source>
        <dbReference type="RefSeq" id="XP_004494005.1"/>
    </source>
</evidence>
<dbReference type="Proteomes" id="UP000087171">
    <property type="component" value="Chromosome Ca3"/>
</dbReference>
<sequence length="317" mass="36688">MNPTTTTDVVDESKECMGSWLTLSLSQPPISRKKEIKEVDHSQKIINPATTTPDVVDVKEDKLNKWLTLSLSQPLPPSPPRLLPFKYTQSTPPTQLPINLKTFFYSELKEKQQDLSLCRSPPTTTRTTTTTTNKVQGNSIGRPQIQPSHPKTKDKTKSAIITPPYPWATSKRATIHTFRHLIYELKIKTISGTLQCKFCMFLQTHVEYDLAKKFQKVARFIKEKRDEMNERAPNEWMSPMTPKCESCGKERAMKPFITKKRNINWLFLFLGEMIGCCKYEYLQYFCKHTDNHKTDSKDRLLSLMLNNGSSFFLYYLC</sequence>
<organism evidence="3 4">
    <name type="scientific">Cicer arietinum</name>
    <name type="common">Chickpea</name>
    <name type="synonym">Garbanzo</name>
    <dbReference type="NCBI Taxonomy" id="3827"/>
    <lineage>
        <taxon>Eukaryota</taxon>
        <taxon>Viridiplantae</taxon>
        <taxon>Streptophyta</taxon>
        <taxon>Embryophyta</taxon>
        <taxon>Tracheophyta</taxon>
        <taxon>Spermatophyta</taxon>
        <taxon>Magnoliopsida</taxon>
        <taxon>eudicotyledons</taxon>
        <taxon>Gunneridae</taxon>
        <taxon>Pentapetalae</taxon>
        <taxon>rosids</taxon>
        <taxon>fabids</taxon>
        <taxon>Fabales</taxon>
        <taxon>Fabaceae</taxon>
        <taxon>Papilionoideae</taxon>
        <taxon>50 kb inversion clade</taxon>
        <taxon>NPAAA clade</taxon>
        <taxon>Hologalegina</taxon>
        <taxon>IRL clade</taxon>
        <taxon>Cicereae</taxon>
        <taxon>Cicer</taxon>
    </lineage>
</organism>
<evidence type="ECO:0000313" key="3">
    <source>
        <dbReference type="Proteomes" id="UP000087171"/>
    </source>
</evidence>
<dbReference type="STRING" id="3827.A0A1S2XST8"/>
<feature type="compositionally biased region" description="Polar residues" evidence="1">
    <location>
        <begin position="133"/>
        <end position="149"/>
    </location>
</feature>
<dbReference type="RefSeq" id="XP_004494005.1">
    <property type="nucleotide sequence ID" value="XM_004493948.1"/>
</dbReference>
<dbReference type="PANTHER" id="PTHR34272:SF1">
    <property type="entry name" value="EXPRESSED PROTEIN"/>
    <property type="match status" value="1"/>
</dbReference>
<feature type="region of interest" description="Disordered" evidence="1">
    <location>
        <begin position="115"/>
        <end position="158"/>
    </location>
</feature>
<dbReference type="PaxDb" id="3827-XP_004494005.1"/>
<protein>
    <submittedName>
        <fullName evidence="4">Uncharacterized protein LOC101505754</fullName>
    </submittedName>
</protein>
<dbReference type="Pfam" id="PF23324">
    <property type="entry name" value="DUF7086"/>
    <property type="match status" value="1"/>
</dbReference>
<dbReference type="InterPro" id="IPR055513">
    <property type="entry name" value="DUF7086"/>
</dbReference>
<proteinExistence type="predicted"/>
<dbReference type="OrthoDB" id="1900495at2759"/>
<feature type="compositionally biased region" description="Low complexity" evidence="1">
    <location>
        <begin position="123"/>
        <end position="132"/>
    </location>
</feature>
<evidence type="ECO:0000259" key="2">
    <source>
        <dbReference type="Pfam" id="PF23324"/>
    </source>
</evidence>